<dbReference type="Proteomes" id="UP000076858">
    <property type="component" value="Unassembled WGS sequence"/>
</dbReference>
<sequence>MIDRWLDLFSDRITLTNLSVQTQRFLVCVLELTIVRWPGKTEQDIGLRSLFQAYGRD</sequence>
<gene>
    <name evidence="1" type="ORF">APZ42_028721</name>
</gene>
<reference evidence="1 2" key="1">
    <citation type="submission" date="2016-03" db="EMBL/GenBank/DDBJ databases">
        <title>EvidentialGene: Evidence-directed Construction of Genes on Genomes.</title>
        <authorList>
            <person name="Gilbert D.G."/>
            <person name="Choi J.-H."/>
            <person name="Mockaitis K."/>
            <person name="Colbourne J."/>
            <person name="Pfrender M."/>
        </authorList>
    </citation>
    <scope>NUCLEOTIDE SEQUENCE [LARGE SCALE GENOMIC DNA]</scope>
    <source>
        <strain evidence="1 2">Xinb3</strain>
        <tissue evidence="1">Complete organism</tissue>
    </source>
</reference>
<organism evidence="1 2">
    <name type="scientific">Daphnia magna</name>
    <dbReference type="NCBI Taxonomy" id="35525"/>
    <lineage>
        <taxon>Eukaryota</taxon>
        <taxon>Metazoa</taxon>
        <taxon>Ecdysozoa</taxon>
        <taxon>Arthropoda</taxon>
        <taxon>Crustacea</taxon>
        <taxon>Branchiopoda</taxon>
        <taxon>Diplostraca</taxon>
        <taxon>Cladocera</taxon>
        <taxon>Anomopoda</taxon>
        <taxon>Daphniidae</taxon>
        <taxon>Daphnia</taxon>
    </lineage>
</organism>
<keyword evidence="2" id="KW-1185">Reference proteome</keyword>
<name>A0A164QB91_9CRUS</name>
<evidence type="ECO:0000313" key="1">
    <source>
        <dbReference type="EMBL" id="KZS07602.1"/>
    </source>
</evidence>
<proteinExistence type="predicted"/>
<dbReference type="AlphaFoldDB" id="A0A164QB91"/>
<evidence type="ECO:0000313" key="2">
    <source>
        <dbReference type="Proteomes" id="UP000076858"/>
    </source>
</evidence>
<accession>A0A164QB91</accession>
<dbReference type="EMBL" id="LRGB01002451">
    <property type="protein sequence ID" value="KZS07602.1"/>
    <property type="molecule type" value="Genomic_DNA"/>
</dbReference>
<comment type="caution">
    <text evidence="1">The sequence shown here is derived from an EMBL/GenBank/DDBJ whole genome shotgun (WGS) entry which is preliminary data.</text>
</comment>
<protein>
    <submittedName>
        <fullName evidence="1">Uncharacterized protein</fullName>
    </submittedName>
</protein>